<keyword evidence="4 6" id="KW-1133">Transmembrane helix</keyword>
<accession>A0A318ECG8</accession>
<reference evidence="7 8" key="1">
    <citation type="submission" date="2018-04" db="EMBL/GenBank/DDBJ databases">
        <title>Genomic Encyclopedia of Type Strains, Phase IV (KMG-IV): sequencing the most valuable type-strain genomes for metagenomic binning, comparative biology and taxonomic classification.</title>
        <authorList>
            <person name="Goeker M."/>
        </authorList>
    </citation>
    <scope>NUCLEOTIDE SEQUENCE [LARGE SCALE GENOMIC DNA]</scope>
    <source>
        <strain evidence="7 8">DSM 104150</strain>
    </source>
</reference>
<gene>
    <name evidence="7" type="ORF">C8D93_10548</name>
</gene>
<evidence type="ECO:0000313" key="8">
    <source>
        <dbReference type="Proteomes" id="UP000248330"/>
    </source>
</evidence>
<feature type="transmembrane region" description="Helical" evidence="6">
    <location>
        <begin position="149"/>
        <end position="177"/>
    </location>
</feature>
<dbReference type="GO" id="GO:0033228">
    <property type="term" value="P:cysteine export across plasma membrane"/>
    <property type="evidence" value="ECO:0007669"/>
    <property type="project" value="TreeGrafter"/>
</dbReference>
<dbReference type="PANTHER" id="PTHR30086:SF20">
    <property type="entry name" value="ARGININE EXPORTER PROTEIN ARGO-RELATED"/>
    <property type="match status" value="1"/>
</dbReference>
<dbReference type="GO" id="GO:0005886">
    <property type="term" value="C:plasma membrane"/>
    <property type="evidence" value="ECO:0007669"/>
    <property type="project" value="UniProtKB-SubCell"/>
</dbReference>
<dbReference type="RefSeq" id="WP_110265168.1">
    <property type="nucleotide sequence ID" value="NZ_CAKZQT010000001.1"/>
</dbReference>
<evidence type="ECO:0000313" key="7">
    <source>
        <dbReference type="EMBL" id="PXV67692.1"/>
    </source>
</evidence>
<feature type="transmembrane region" description="Helical" evidence="6">
    <location>
        <begin position="45"/>
        <end position="69"/>
    </location>
</feature>
<dbReference type="PANTHER" id="PTHR30086">
    <property type="entry name" value="ARGININE EXPORTER PROTEIN ARGO"/>
    <property type="match status" value="1"/>
</dbReference>
<keyword evidence="3 6" id="KW-0812">Transmembrane</keyword>
<feature type="transmembrane region" description="Helical" evidence="6">
    <location>
        <begin position="184"/>
        <end position="203"/>
    </location>
</feature>
<keyword evidence="8" id="KW-1185">Reference proteome</keyword>
<proteinExistence type="predicted"/>
<dbReference type="OrthoDB" id="9812084at2"/>
<evidence type="ECO:0000256" key="4">
    <source>
        <dbReference type="ARBA" id="ARBA00022989"/>
    </source>
</evidence>
<keyword evidence="5 6" id="KW-0472">Membrane</keyword>
<comment type="subcellular location">
    <subcellularLocation>
        <location evidence="1">Cell membrane</location>
        <topology evidence="1">Multi-pass membrane protein</topology>
    </subcellularLocation>
</comment>
<dbReference type="InterPro" id="IPR001123">
    <property type="entry name" value="LeuE-type"/>
</dbReference>
<sequence>MDTALPPSAAWQALALLAFSTAITPGPNNLMLLASGARFGLLRTLPHLLGVVFGTAMLVAASIAGFGALLLAWPLAVHVLKVAGAGYLVYLAWRLTRRAPGTPAGDAPSAGHPLSALQALGFQFVNPKVWMMGLAAAATLQAADARTALLGVALFSAVALPCILLWAAFGVVILRVLRTARARAMFDLAIAIALVATALMMLAG</sequence>
<evidence type="ECO:0000256" key="1">
    <source>
        <dbReference type="ARBA" id="ARBA00004651"/>
    </source>
</evidence>
<feature type="transmembrane region" description="Helical" evidence="6">
    <location>
        <begin position="75"/>
        <end position="93"/>
    </location>
</feature>
<dbReference type="EMBL" id="QICN01000005">
    <property type="protein sequence ID" value="PXV67692.1"/>
    <property type="molecule type" value="Genomic_DNA"/>
</dbReference>
<evidence type="ECO:0000256" key="6">
    <source>
        <dbReference type="SAM" id="Phobius"/>
    </source>
</evidence>
<name>A0A318ECG8_9GAMM</name>
<evidence type="ECO:0000256" key="2">
    <source>
        <dbReference type="ARBA" id="ARBA00022475"/>
    </source>
</evidence>
<dbReference type="Proteomes" id="UP000248330">
    <property type="component" value="Unassembled WGS sequence"/>
</dbReference>
<feature type="transmembrane region" description="Helical" evidence="6">
    <location>
        <begin position="12"/>
        <end position="33"/>
    </location>
</feature>
<comment type="caution">
    <text evidence="7">The sequence shown here is derived from an EMBL/GenBank/DDBJ whole genome shotgun (WGS) entry which is preliminary data.</text>
</comment>
<dbReference type="GO" id="GO:0015171">
    <property type="term" value="F:amino acid transmembrane transporter activity"/>
    <property type="evidence" value="ECO:0007669"/>
    <property type="project" value="TreeGrafter"/>
</dbReference>
<protein>
    <submittedName>
        <fullName evidence="7">Threonine/homoserine/homoserine lactone efflux protein</fullName>
    </submittedName>
</protein>
<evidence type="ECO:0000256" key="5">
    <source>
        <dbReference type="ARBA" id="ARBA00023136"/>
    </source>
</evidence>
<dbReference type="AlphaFoldDB" id="A0A318ECG8"/>
<dbReference type="Pfam" id="PF01810">
    <property type="entry name" value="LysE"/>
    <property type="match status" value="1"/>
</dbReference>
<evidence type="ECO:0000256" key="3">
    <source>
        <dbReference type="ARBA" id="ARBA00022692"/>
    </source>
</evidence>
<organism evidence="7 8">
    <name type="scientific">Sinimarinibacterium flocculans</name>
    <dbReference type="NCBI Taxonomy" id="985250"/>
    <lineage>
        <taxon>Bacteria</taxon>
        <taxon>Pseudomonadati</taxon>
        <taxon>Pseudomonadota</taxon>
        <taxon>Gammaproteobacteria</taxon>
        <taxon>Nevskiales</taxon>
        <taxon>Nevskiaceae</taxon>
        <taxon>Sinimarinibacterium</taxon>
    </lineage>
</organism>
<keyword evidence="2" id="KW-1003">Cell membrane</keyword>